<dbReference type="Gene3D" id="3.30.420.40">
    <property type="match status" value="2"/>
</dbReference>
<gene>
    <name evidence="9" type="primary">glpK</name>
    <name evidence="13" type="ORF">LHGZ1_3288</name>
</gene>
<dbReference type="NCBIfam" id="NF000756">
    <property type="entry name" value="PRK00047.1"/>
    <property type="match status" value="1"/>
</dbReference>
<keyword evidence="5 9" id="KW-0418">Kinase</keyword>
<comment type="pathway">
    <text evidence="1 9">Polyol metabolism; glycerol degradation via glycerol kinase pathway; sn-glycerol 3-phosphate from glycerol: step 1/1.</text>
</comment>
<dbReference type="InterPro" id="IPR018483">
    <property type="entry name" value="Carb_kinase_FGGY_CS"/>
</dbReference>
<dbReference type="FunFam" id="3.30.420.40:FF:000008">
    <property type="entry name" value="Glycerol kinase"/>
    <property type="match status" value="1"/>
</dbReference>
<evidence type="ECO:0000256" key="4">
    <source>
        <dbReference type="ARBA" id="ARBA00022741"/>
    </source>
</evidence>
<dbReference type="AlphaFoldDB" id="A0A248LNQ5"/>
<evidence type="ECO:0000313" key="14">
    <source>
        <dbReference type="Proteomes" id="UP000197424"/>
    </source>
</evidence>
<evidence type="ECO:0000256" key="10">
    <source>
        <dbReference type="RuleBase" id="RU003733"/>
    </source>
</evidence>
<evidence type="ECO:0000259" key="12">
    <source>
        <dbReference type="Pfam" id="PF02782"/>
    </source>
</evidence>
<feature type="binding site" evidence="9">
    <location>
        <position position="82"/>
    </location>
    <ligand>
        <name>sn-glycerol 3-phosphate</name>
        <dbReference type="ChEBI" id="CHEBI:57597"/>
    </ligand>
</feature>
<evidence type="ECO:0000256" key="1">
    <source>
        <dbReference type="ARBA" id="ARBA00005190"/>
    </source>
</evidence>
<accession>A0A248LNQ5</accession>
<feature type="binding site" evidence="9">
    <location>
        <position position="307"/>
    </location>
    <ligand>
        <name>ATP</name>
        <dbReference type="ChEBI" id="CHEBI:30616"/>
    </ligand>
</feature>
<keyword evidence="3 9" id="KW-0808">Transferase</keyword>
<feature type="domain" description="Carbohydrate kinase FGGY N-terminal" evidence="11">
    <location>
        <begin position="5"/>
        <end position="245"/>
    </location>
</feature>
<keyword evidence="6 9" id="KW-0319">Glycerol metabolism</keyword>
<dbReference type="InterPro" id="IPR000577">
    <property type="entry name" value="Carb_kinase_FGGY"/>
</dbReference>
<feature type="binding site" evidence="9">
    <location>
        <position position="12"/>
    </location>
    <ligand>
        <name>ATP</name>
        <dbReference type="ChEBI" id="CHEBI:30616"/>
    </ligand>
</feature>
<evidence type="ECO:0000256" key="7">
    <source>
        <dbReference type="ARBA" id="ARBA00022840"/>
    </source>
</evidence>
<proteinExistence type="inferred from homology"/>
<comment type="activity regulation">
    <text evidence="9">Inhibited by fructose 1,6-bisphosphate (FBP).</text>
</comment>
<feature type="binding site" evidence="9">
    <location>
        <position position="238"/>
    </location>
    <ligand>
        <name>glycerol</name>
        <dbReference type="ChEBI" id="CHEBI:17754"/>
    </ligand>
</feature>
<feature type="binding site" evidence="9">
    <location>
        <position position="13"/>
    </location>
    <ligand>
        <name>ATP</name>
        <dbReference type="ChEBI" id="CHEBI:30616"/>
    </ligand>
</feature>
<dbReference type="GO" id="GO:0006072">
    <property type="term" value="P:glycerol-3-phosphate metabolic process"/>
    <property type="evidence" value="ECO:0007669"/>
    <property type="project" value="InterPro"/>
</dbReference>
<dbReference type="PANTHER" id="PTHR10196">
    <property type="entry name" value="SUGAR KINASE"/>
    <property type="match status" value="1"/>
</dbReference>
<dbReference type="SUPFAM" id="SSF53067">
    <property type="entry name" value="Actin-like ATPase domain"/>
    <property type="match status" value="2"/>
</dbReference>
<comment type="similarity">
    <text evidence="2 9 10">Belongs to the FGGY kinase family.</text>
</comment>
<evidence type="ECO:0000259" key="11">
    <source>
        <dbReference type="Pfam" id="PF00370"/>
    </source>
</evidence>
<dbReference type="Proteomes" id="UP000197424">
    <property type="component" value="Chromosome"/>
</dbReference>
<feature type="binding site" evidence="9">
    <location>
        <position position="12"/>
    </location>
    <ligand>
        <name>sn-glycerol 3-phosphate</name>
        <dbReference type="ChEBI" id="CHEBI:57597"/>
    </ligand>
</feature>
<feature type="binding site" evidence="9">
    <location>
        <position position="403"/>
    </location>
    <ligand>
        <name>ATP</name>
        <dbReference type="ChEBI" id="CHEBI:30616"/>
    </ligand>
</feature>
<feature type="binding site" evidence="9">
    <location>
        <position position="81"/>
    </location>
    <ligand>
        <name>glycerol</name>
        <dbReference type="ChEBI" id="CHEBI:17754"/>
    </ligand>
</feature>
<dbReference type="InterPro" id="IPR018485">
    <property type="entry name" value="FGGY_C"/>
</dbReference>
<dbReference type="GO" id="GO:0019563">
    <property type="term" value="P:glycerol catabolic process"/>
    <property type="evidence" value="ECO:0007669"/>
    <property type="project" value="UniProtKB-UniRule"/>
</dbReference>
<dbReference type="PIRSF" id="PIRSF000538">
    <property type="entry name" value="GlpK"/>
    <property type="match status" value="1"/>
</dbReference>
<feature type="binding site" evidence="9">
    <location>
        <position position="14"/>
    </location>
    <ligand>
        <name>ATP</name>
        <dbReference type="ChEBI" id="CHEBI:30616"/>
    </ligand>
</feature>
<evidence type="ECO:0000313" key="13">
    <source>
        <dbReference type="EMBL" id="ASJ26119.1"/>
    </source>
</evidence>
<feature type="binding site" evidence="9">
    <location>
        <position position="403"/>
    </location>
    <ligand>
        <name>ADP</name>
        <dbReference type="ChEBI" id="CHEBI:456216"/>
    </ligand>
</feature>
<evidence type="ECO:0000256" key="6">
    <source>
        <dbReference type="ARBA" id="ARBA00022798"/>
    </source>
</evidence>
<dbReference type="OrthoDB" id="9805576at2"/>
<dbReference type="CDD" id="cd07786">
    <property type="entry name" value="FGGY_EcGK_like"/>
    <property type="match status" value="1"/>
</dbReference>
<feature type="binding site" evidence="9">
    <location>
        <position position="303"/>
    </location>
    <ligand>
        <name>ATP</name>
        <dbReference type="ChEBI" id="CHEBI:30616"/>
    </ligand>
</feature>
<comment type="function">
    <text evidence="9">Key enzyme in the regulation of glycerol uptake and metabolism. Catalyzes the phosphorylation of glycerol to yield sn-glycerol 3-phosphate.</text>
</comment>
<protein>
    <recommendedName>
        <fullName evidence="9">Glycerol kinase</fullName>
        <ecNumber evidence="9">2.7.1.30</ecNumber>
    </recommendedName>
    <alternativeName>
        <fullName evidence="9">ATP:glycerol 3-phosphotransferase</fullName>
    </alternativeName>
    <alternativeName>
        <fullName evidence="9">Glycerokinase</fullName>
        <shortName evidence="9">GK</shortName>
    </alternativeName>
</protein>
<evidence type="ECO:0000256" key="8">
    <source>
        <dbReference type="ARBA" id="ARBA00052101"/>
    </source>
</evidence>
<comment type="catalytic activity">
    <reaction evidence="8 9">
        <text>glycerol + ATP = sn-glycerol 3-phosphate + ADP + H(+)</text>
        <dbReference type="Rhea" id="RHEA:21644"/>
        <dbReference type="ChEBI" id="CHEBI:15378"/>
        <dbReference type="ChEBI" id="CHEBI:17754"/>
        <dbReference type="ChEBI" id="CHEBI:30616"/>
        <dbReference type="ChEBI" id="CHEBI:57597"/>
        <dbReference type="ChEBI" id="CHEBI:456216"/>
        <dbReference type="EC" id="2.7.1.30"/>
    </reaction>
</comment>
<feature type="binding site" evidence="9">
    <location>
        <position position="131"/>
    </location>
    <ligand>
        <name>glycerol</name>
        <dbReference type="ChEBI" id="CHEBI:17754"/>
    </ligand>
</feature>
<dbReference type="InterPro" id="IPR018484">
    <property type="entry name" value="FGGY_N"/>
</dbReference>
<feature type="binding site" evidence="9">
    <location>
        <position position="238"/>
    </location>
    <ligand>
        <name>sn-glycerol 3-phosphate</name>
        <dbReference type="ChEBI" id="CHEBI:57597"/>
    </ligand>
</feature>
<evidence type="ECO:0000256" key="9">
    <source>
        <dbReference type="HAMAP-Rule" id="MF_00186"/>
    </source>
</evidence>
<feature type="binding site" evidence="9">
    <location>
        <position position="131"/>
    </location>
    <ligand>
        <name>sn-glycerol 3-phosphate</name>
        <dbReference type="ChEBI" id="CHEBI:57597"/>
    </ligand>
</feature>
<sequence length="492" mass="53460">MSGFLLAIDQGTTSSRAMVFDRRSRVVARASRELEQFFPAPGWVEHDPDALWRDVEAVTREALAALPDGAAIAAIGLTNQRETTLLWNRRTGRPLHRAIVWQDRRTAPLCEQLAGQAAMVQARTGLLLDPYFSATKLRWLLDTVPGAQEAACRGELAFGTVDSWLLWQLTEGRVHATDATNAARTLLFNIHTQTWDDELLALFDIPRSLLPEVRDSAADFGETRLFGAPLRIRGVAGDQQAAMIGQACFAPGMVKSTYGTGCFMVMNTGSVPLVSRHRLLTTVAYRLDGRPTYALEGSIFIAGAAVQWLRDALRLIAHAGQTEALARELDSNDGVYLVPAFTGLGAPYWDPLARGTITGLSRDTGINHIVRAALESVCYQSRDLLDAMRADGVAPASLRVDGGMAANDWLMQFLADMLALPVERPALTETTALGAAWLAGLGCGWYAGLDELAVQWHRQADFAPQMAADRRDGLYAGWRAAVERTLSGGVSG</sequence>
<dbReference type="Pfam" id="PF02782">
    <property type="entry name" value="FGGY_C"/>
    <property type="match status" value="1"/>
</dbReference>
<dbReference type="PROSITE" id="PS00445">
    <property type="entry name" value="FGGY_KINASES_2"/>
    <property type="match status" value="1"/>
</dbReference>
<name>A0A248LNQ5_9NEIS</name>
<feature type="binding site" evidence="9">
    <location>
        <position position="260"/>
    </location>
    <ligand>
        <name>ATP</name>
        <dbReference type="ChEBI" id="CHEBI:30616"/>
    </ligand>
</feature>
<feature type="binding site" evidence="9">
    <location>
        <position position="260"/>
    </location>
    <ligand>
        <name>ADP</name>
        <dbReference type="ChEBI" id="CHEBI:456216"/>
    </ligand>
</feature>
<dbReference type="FunFam" id="3.30.420.40:FF:000007">
    <property type="entry name" value="Glycerol kinase"/>
    <property type="match status" value="1"/>
</dbReference>
<reference evidence="14" key="1">
    <citation type="submission" date="2017-06" db="EMBL/GenBank/DDBJ databases">
        <title>Whole genome sequence of Laribacter hongkongensis LHGZ1.</title>
        <authorList>
            <person name="Chen D."/>
            <person name="Wu H."/>
            <person name="Chen J."/>
        </authorList>
    </citation>
    <scope>NUCLEOTIDE SEQUENCE [LARGE SCALE GENOMIC DNA]</scope>
    <source>
        <strain evidence="14">LHGZ1</strain>
    </source>
</reference>
<dbReference type="HAMAP" id="MF_00186">
    <property type="entry name" value="Glycerol_kin"/>
    <property type="match status" value="1"/>
</dbReference>
<dbReference type="EMBL" id="CP022115">
    <property type="protein sequence ID" value="ASJ26119.1"/>
    <property type="molecule type" value="Genomic_DNA"/>
</dbReference>
<dbReference type="PANTHER" id="PTHR10196:SF78">
    <property type="entry name" value="GLYCEROL KINASE"/>
    <property type="match status" value="1"/>
</dbReference>
<dbReference type="EC" id="2.7.1.30" evidence="9"/>
<feature type="binding site" evidence="9">
    <location>
        <position position="82"/>
    </location>
    <ligand>
        <name>glycerol</name>
        <dbReference type="ChEBI" id="CHEBI:17754"/>
    </ligand>
</feature>
<evidence type="ECO:0000256" key="5">
    <source>
        <dbReference type="ARBA" id="ARBA00022777"/>
    </source>
</evidence>
<dbReference type="Pfam" id="PF00370">
    <property type="entry name" value="FGGY_N"/>
    <property type="match status" value="1"/>
</dbReference>
<evidence type="ECO:0000256" key="2">
    <source>
        <dbReference type="ARBA" id="ARBA00009156"/>
    </source>
</evidence>
<feature type="binding site" evidence="9">
    <location>
        <position position="12"/>
    </location>
    <ligand>
        <name>ADP</name>
        <dbReference type="ChEBI" id="CHEBI:456216"/>
    </ligand>
</feature>
<keyword evidence="7 9" id="KW-0067">ATP-binding</keyword>
<feature type="binding site" evidence="9">
    <location>
        <position position="81"/>
    </location>
    <ligand>
        <name>sn-glycerol 3-phosphate</name>
        <dbReference type="ChEBI" id="CHEBI:57597"/>
    </ligand>
</feature>
<keyword evidence="4 9" id="KW-0547">Nucleotide-binding</keyword>
<dbReference type="InterPro" id="IPR005999">
    <property type="entry name" value="Glycerol_kin"/>
</dbReference>
<dbReference type="UniPathway" id="UPA00618">
    <property type="reaction ID" value="UER00672"/>
</dbReference>
<feature type="binding site" evidence="9">
    <location>
        <position position="16"/>
    </location>
    <ligand>
        <name>ADP</name>
        <dbReference type="ChEBI" id="CHEBI:456216"/>
    </ligand>
</feature>
<dbReference type="InterPro" id="IPR043129">
    <property type="entry name" value="ATPase_NBD"/>
</dbReference>
<dbReference type="GO" id="GO:0004370">
    <property type="term" value="F:glycerol kinase activity"/>
    <property type="evidence" value="ECO:0007669"/>
    <property type="project" value="UniProtKB-UniRule"/>
</dbReference>
<evidence type="ECO:0000256" key="3">
    <source>
        <dbReference type="ARBA" id="ARBA00022679"/>
    </source>
</evidence>
<dbReference type="NCBIfam" id="TIGR01311">
    <property type="entry name" value="glycerol_kin"/>
    <property type="match status" value="1"/>
</dbReference>
<feature type="domain" description="Carbohydrate kinase FGGY C-terminal" evidence="12">
    <location>
        <begin position="256"/>
        <end position="441"/>
    </location>
</feature>
<feature type="binding site" evidence="9">
    <location>
        <position position="407"/>
    </location>
    <ligand>
        <name>ADP</name>
        <dbReference type="ChEBI" id="CHEBI:456216"/>
    </ligand>
</feature>
<organism evidence="13 14">
    <name type="scientific">Laribacter hongkongensis</name>
    <dbReference type="NCBI Taxonomy" id="168471"/>
    <lineage>
        <taxon>Bacteria</taxon>
        <taxon>Pseudomonadati</taxon>
        <taxon>Pseudomonadota</taxon>
        <taxon>Betaproteobacteria</taxon>
        <taxon>Neisseriales</taxon>
        <taxon>Aquaspirillaceae</taxon>
        <taxon>Laribacter</taxon>
    </lineage>
</organism>
<dbReference type="RefSeq" id="WP_088861704.1">
    <property type="nucleotide sequence ID" value="NZ_CP022115.1"/>
</dbReference>
<feature type="binding site" evidence="9">
    <location>
        <position position="239"/>
    </location>
    <ligand>
        <name>glycerol</name>
        <dbReference type="ChEBI" id="CHEBI:17754"/>
    </ligand>
</feature>
<feature type="binding site" evidence="9">
    <location>
        <position position="303"/>
    </location>
    <ligand>
        <name>ADP</name>
        <dbReference type="ChEBI" id="CHEBI:456216"/>
    </ligand>
</feature>
<dbReference type="GO" id="GO:0005524">
    <property type="term" value="F:ATP binding"/>
    <property type="evidence" value="ECO:0007669"/>
    <property type="project" value="UniProtKB-UniRule"/>
</dbReference>
<dbReference type="GO" id="GO:0005829">
    <property type="term" value="C:cytosol"/>
    <property type="evidence" value="ECO:0007669"/>
    <property type="project" value="TreeGrafter"/>
</dbReference>